<gene>
    <name evidence="1" type="ORF">P7E30_18255</name>
</gene>
<organism evidence="1 2">
    <name type="scientific">Enterococcus gallinarum</name>
    <dbReference type="NCBI Taxonomy" id="1353"/>
    <lineage>
        <taxon>Bacteria</taxon>
        <taxon>Bacillati</taxon>
        <taxon>Bacillota</taxon>
        <taxon>Bacilli</taxon>
        <taxon>Lactobacillales</taxon>
        <taxon>Enterococcaceae</taxon>
        <taxon>Enterococcus</taxon>
    </lineage>
</organism>
<evidence type="ECO:0000313" key="1">
    <source>
        <dbReference type="EMBL" id="MDT2692107.1"/>
    </source>
</evidence>
<protein>
    <submittedName>
        <fullName evidence="1">Uncharacterized protein</fullName>
    </submittedName>
</protein>
<dbReference type="AlphaFoldDB" id="A0AAE4KZL1"/>
<proteinExistence type="predicted"/>
<accession>A0AAE4KZL1</accession>
<evidence type="ECO:0000313" key="2">
    <source>
        <dbReference type="Proteomes" id="UP001183682"/>
    </source>
</evidence>
<reference evidence="1" key="1">
    <citation type="submission" date="2023-03" db="EMBL/GenBank/DDBJ databases">
        <authorList>
            <person name="Shen W."/>
            <person name="Cai J."/>
        </authorList>
    </citation>
    <scope>NUCLEOTIDE SEQUENCE</scope>
    <source>
        <strain evidence="1">K69-2</strain>
    </source>
</reference>
<dbReference type="RefSeq" id="WP_311810185.1">
    <property type="nucleotide sequence ID" value="NZ_JARPZN010000032.1"/>
</dbReference>
<name>A0AAE4KZL1_ENTGA</name>
<dbReference type="EMBL" id="JARPZN010000032">
    <property type="protein sequence ID" value="MDT2692107.1"/>
    <property type="molecule type" value="Genomic_DNA"/>
</dbReference>
<sequence length="50" mass="6056">MCGRYFFDLSSNELRSYYDHVVLNTTGKHIRVGFNEKRIWNQTNPDKYKL</sequence>
<dbReference type="Proteomes" id="UP001183682">
    <property type="component" value="Unassembled WGS sequence"/>
</dbReference>
<comment type="caution">
    <text evidence="1">The sequence shown here is derived from an EMBL/GenBank/DDBJ whole genome shotgun (WGS) entry which is preliminary data.</text>
</comment>